<protein>
    <submittedName>
        <fullName evidence="1">Uncharacterized protein</fullName>
    </submittedName>
</protein>
<proteinExistence type="predicted"/>
<sequence>MIHKTWNENQTIKQIKCTNIDAKKFTVENVLTPGKVYDVKNESEEFYFVIDDTGKMGGFLKNYFEEL</sequence>
<organism evidence="1 2">
    <name type="scientific">Filobacillus milosensis</name>
    <dbReference type="NCBI Taxonomy" id="94137"/>
    <lineage>
        <taxon>Bacteria</taxon>
        <taxon>Bacillati</taxon>
        <taxon>Bacillota</taxon>
        <taxon>Bacilli</taxon>
        <taxon>Bacillales</taxon>
        <taxon>Bacillaceae</taxon>
        <taxon>Filobacillus</taxon>
    </lineage>
</organism>
<dbReference type="Proteomes" id="UP000297975">
    <property type="component" value="Unassembled WGS sequence"/>
</dbReference>
<evidence type="ECO:0000313" key="1">
    <source>
        <dbReference type="EMBL" id="TFB24021.1"/>
    </source>
</evidence>
<name>A0A4Y8ITI9_9BACI</name>
<dbReference type="OrthoDB" id="2428356at2"/>
<comment type="caution">
    <text evidence="1">The sequence shown here is derived from an EMBL/GenBank/DDBJ whole genome shotgun (WGS) entry which is preliminary data.</text>
</comment>
<dbReference type="InterPro" id="IPR045447">
    <property type="entry name" value="DUF6501"/>
</dbReference>
<dbReference type="EMBL" id="SOPW01000003">
    <property type="protein sequence ID" value="TFB24021.1"/>
    <property type="molecule type" value="Genomic_DNA"/>
</dbReference>
<accession>A0A4Y8ITI9</accession>
<gene>
    <name evidence="1" type="ORF">E3U55_04200</name>
</gene>
<evidence type="ECO:0000313" key="2">
    <source>
        <dbReference type="Proteomes" id="UP000297975"/>
    </source>
</evidence>
<dbReference type="RefSeq" id="WP_134339079.1">
    <property type="nucleotide sequence ID" value="NZ_SOPW01000003.1"/>
</dbReference>
<dbReference type="AlphaFoldDB" id="A0A4Y8ITI9"/>
<dbReference type="Pfam" id="PF20111">
    <property type="entry name" value="DUF6501"/>
    <property type="match status" value="1"/>
</dbReference>
<keyword evidence="2" id="KW-1185">Reference proteome</keyword>
<reference evidence="1 2" key="1">
    <citation type="submission" date="2019-03" db="EMBL/GenBank/DDBJ databases">
        <authorList>
            <person name="He R.-H."/>
        </authorList>
    </citation>
    <scope>NUCLEOTIDE SEQUENCE [LARGE SCALE GENOMIC DNA]</scope>
    <source>
        <strain evidence="2">SH 714</strain>
    </source>
</reference>